<dbReference type="SMART" id="SM00471">
    <property type="entry name" value="HDc"/>
    <property type="match status" value="1"/>
</dbReference>
<sequence>MPHGPILIVDDEPINLAKLGTILESDYRLVFASSGQEALTAVAKHCPSLILLDINMPDMDGYTVCRQLKADPRFESIPVLFVTALAEMGNEKEGFAAGCVDYLIKPVCPDIVKVRVKTHLSLVRSAQLERSYRDAVFMLGKAGHFNDNDTGVHIWRMGAFSRALAKSWGWHEHHCEQLELAAAMHDMGKIGVPESILRKPGELTPEERAIMQTHARIGYEILSESEAPLFKMAAEIALRHHEHWNGKGYPDGLAGDAIPESARIVIIADVFDALSMVRPYKPAWPLDKILGHMREQSGLMFDPKILEHFFGIIPNILKIQQTWNARNTQ</sequence>
<dbReference type="EMBL" id="JANIBK010000125">
    <property type="protein sequence ID" value="MCQ8130102.1"/>
    <property type="molecule type" value="Genomic_DNA"/>
</dbReference>
<evidence type="ECO:0000313" key="5">
    <source>
        <dbReference type="Proteomes" id="UP001524586"/>
    </source>
</evidence>
<keyword evidence="5" id="KW-1185">Reference proteome</keyword>
<dbReference type="PANTHER" id="PTHR45228">
    <property type="entry name" value="CYCLIC DI-GMP PHOSPHODIESTERASE TM_0186-RELATED"/>
    <property type="match status" value="1"/>
</dbReference>
<dbReference type="InterPro" id="IPR052020">
    <property type="entry name" value="Cyclic_di-GMP/3'3'-cGAMP_PDE"/>
</dbReference>
<reference evidence="4 5" key="1">
    <citation type="submission" date="2022-07" db="EMBL/GenBank/DDBJ databases">
        <title>Methylomonas rivi sp. nov., Methylomonas rosea sp. nov., Methylomonas aureus sp. nov. and Methylomonas subterranea sp. nov., four novel methanotrophs isolated from a freshwater creek and the deep terrestrial subsurface.</title>
        <authorList>
            <person name="Abin C."/>
            <person name="Sankaranarayanan K."/>
            <person name="Garner C."/>
            <person name="Sindelar R."/>
            <person name="Kotary K."/>
            <person name="Garner R."/>
            <person name="Barclay S."/>
            <person name="Lawson P."/>
            <person name="Krumholz L."/>
        </authorList>
    </citation>
    <scope>NUCLEOTIDE SEQUENCE [LARGE SCALE GENOMIC DNA]</scope>
    <source>
        <strain evidence="4 5">WSC-6</strain>
    </source>
</reference>
<dbReference type="SUPFAM" id="SSF109604">
    <property type="entry name" value="HD-domain/PDEase-like"/>
    <property type="match status" value="1"/>
</dbReference>
<dbReference type="InterPro" id="IPR037522">
    <property type="entry name" value="HD_GYP_dom"/>
</dbReference>
<accession>A0ABT1U8D5</accession>
<organism evidence="4 5">
    <name type="scientific">Methylomonas rivi</name>
    <dbReference type="NCBI Taxonomy" id="2952226"/>
    <lineage>
        <taxon>Bacteria</taxon>
        <taxon>Pseudomonadati</taxon>
        <taxon>Pseudomonadota</taxon>
        <taxon>Gammaproteobacteria</taxon>
        <taxon>Methylococcales</taxon>
        <taxon>Methylococcaceae</taxon>
        <taxon>Methylomonas</taxon>
    </lineage>
</organism>
<evidence type="ECO:0000259" key="3">
    <source>
        <dbReference type="PROSITE" id="PS51832"/>
    </source>
</evidence>
<dbReference type="Pfam" id="PF13487">
    <property type="entry name" value="HD_5"/>
    <property type="match status" value="1"/>
</dbReference>
<dbReference type="RefSeq" id="WP_256616528.1">
    <property type="nucleotide sequence ID" value="NZ_JANIBK010000125.1"/>
</dbReference>
<dbReference type="InterPro" id="IPR001789">
    <property type="entry name" value="Sig_transdc_resp-reg_receiver"/>
</dbReference>
<name>A0ABT1U8D5_9GAMM</name>
<dbReference type="InterPro" id="IPR011006">
    <property type="entry name" value="CheY-like_superfamily"/>
</dbReference>
<dbReference type="CDD" id="cd00077">
    <property type="entry name" value="HDc"/>
    <property type="match status" value="1"/>
</dbReference>
<dbReference type="Gene3D" id="1.10.3210.10">
    <property type="entry name" value="Hypothetical protein af1432"/>
    <property type="match status" value="1"/>
</dbReference>
<protein>
    <submittedName>
        <fullName evidence="4">Response regulator</fullName>
    </submittedName>
</protein>
<dbReference type="SMART" id="SM00448">
    <property type="entry name" value="REC"/>
    <property type="match status" value="1"/>
</dbReference>
<dbReference type="PROSITE" id="PS51832">
    <property type="entry name" value="HD_GYP"/>
    <property type="match status" value="1"/>
</dbReference>
<dbReference type="PANTHER" id="PTHR45228:SF5">
    <property type="entry name" value="CYCLIC DI-GMP PHOSPHODIESTERASE VC_1348-RELATED"/>
    <property type="match status" value="1"/>
</dbReference>
<dbReference type="Pfam" id="PF00072">
    <property type="entry name" value="Response_reg"/>
    <property type="match status" value="1"/>
</dbReference>
<dbReference type="Gene3D" id="3.40.50.2300">
    <property type="match status" value="1"/>
</dbReference>
<evidence type="ECO:0000313" key="4">
    <source>
        <dbReference type="EMBL" id="MCQ8130102.1"/>
    </source>
</evidence>
<dbReference type="InterPro" id="IPR003607">
    <property type="entry name" value="HD/PDEase_dom"/>
</dbReference>
<keyword evidence="1" id="KW-0597">Phosphoprotein</keyword>
<feature type="domain" description="Response regulatory" evidence="2">
    <location>
        <begin position="5"/>
        <end position="120"/>
    </location>
</feature>
<dbReference type="SUPFAM" id="SSF52172">
    <property type="entry name" value="CheY-like"/>
    <property type="match status" value="1"/>
</dbReference>
<dbReference type="PROSITE" id="PS50110">
    <property type="entry name" value="RESPONSE_REGULATORY"/>
    <property type="match status" value="1"/>
</dbReference>
<evidence type="ECO:0000256" key="1">
    <source>
        <dbReference type="PROSITE-ProRule" id="PRU00169"/>
    </source>
</evidence>
<proteinExistence type="predicted"/>
<dbReference type="Proteomes" id="UP001524586">
    <property type="component" value="Unassembled WGS sequence"/>
</dbReference>
<comment type="caution">
    <text evidence="4">The sequence shown here is derived from an EMBL/GenBank/DDBJ whole genome shotgun (WGS) entry which is preliminary data.</text>
</comment>
<evidence type="ECO:0000259" key="2">
    <source>
        <dbReference type="PROSITE" id="PS50110"/>
    </source>
</evidence>
<feature type="modified residue" description="4-aspartylphosphate" evidence="1">
    <location>
        <position position="53"/>
    </location>
</feature>
<feature type="domain" description="HD-GYP" evidence="3">
    <location>
        <begin position="128"/>
        <end position="325"/>
    </location>
</feature>
<gene>
    <name evidence="4" type="ORF">NP596_16710</name>
</gene>